<keyword evidence="4" id="KW-1185">Reference proteome</keyword>
<dbReference type="AlphaFoldDB" id="A0A811Z8Q7"/>
<accession>A0A811Z8Q7</accession>
<organism evidence="3 4">
    <name type="scientific">Nyctereutes procyonoides</name>
    <name type="common">Raccoon dog</name>
    <name type="synonym">Canis procyonoides</name>
    <dbReference type="NCBI Taxonomy" id="34880"/>
    <lineage>
        <taxon>Eukaryota</taxon>
        <taxon>Metazoa</taxon>
        <taxon>Chordata</taxon>
        <taxon>Craniata</taxon>
        <taxon>Vertebrata</taxon>
        <taxon>Euteleostomi</taxon>
        <taxon>Mammalia</taxon>
        <taxon>Eutheria</taxon>
        <taxon>Laurasiatheria</taxon>
        <taxon>Carnivora</taxon>
        <taxon>Caniformia</taxon>
        <taxon>Canidae</taxon>
        <taxon>Nyctereutes</taxon>
    </lineage>
</organism>
<sequence length="158" mass="17899">MQSQRRDTGYFDNLKRNSRSVTDSMTFVTKASDQNLIIFLDCGVFLFVFVFVFLAILDQLDRDILPDGRIWLFGFNPYFFQCNFLCVGRSSKSIGFQGCAQMGSLVLFIMPLLISSVALELPGSRKAVCDTCPSCRRHGPEPRTRARERSAGRGYLFP</sequence>
<proteinExistence type="predicted"/>
<comment type="caution">
    <text evidence="3">The sequence shown here is derived from an EMBL/GenBank/DDBJ whole genome shotgun (WGS) entry which is preliminary data.</text>
</comment>
<evidence type="ECO:0000313" key="4">
    <source>
        <dbReference type="Proteomes" id="UP000645828"/>
    </source>
</evidence>
<keyword evidence="2" id="KW-1133">Transmembrane helix</keyword>
<protein>
    <submittedName>
        <fullName evidence="3">(raccoon dog) hypothetical protein</fullName>
    </submittedName>
</protein>
<gene>
    <name evidence="3" type="ORF">NYPRO_LOCUS17557</name>
</gene>
<dbReference type="EMBL" id="CAJHUB010000759">
    <property type="protein sequence ID" value="CAD7684764.1"/>
    <property type="molecule type" value="Genomic_DNA"/>
</dbReference>
<name>A0A811Z8Q7_NYCPR</name>
<evidence type="ECO:0000313" key="3">
    <source>
        <dbReference type="EMBL" id="CAD7684764.1"/>
    </source>
</evidence>
<keyword evidence="2" id="KW-0812">Transmembrane</keyword>
<feature type="region of interest" description="Disordered" evidence="1">
    <location>
        <begin position="137"/>
        <end position="158"/>
    </location>
</feature>
<evidence type="ECO:0000256" key="1">
    <source>
        <dbReference type="SAM" id="MobiDB-lite"/>
    </source>
</evidence>
<feature type="transmembrane region" description="Helical" evidence="2">
    <location>
        <begin position="99"/>
        <end position="119"/>
    </location>
</feature>
<dbReference type="Proteomes" id="UP000645828">
    <property type="component" value="Unassembled WGS sequence"/>
</dbReference>
<evidence type="ECO:0000256" key="2">
    <source>
        <dbReference type="SAM" id="Phobius"/>
    </source>
</evidence>
<keyword evidence="2" id="KW-0472">Membrane</keyword>
<reference evidence="3" key="1">
    <citation type="submission" date="2020-12" db="EMBL/GenBank/DDBJ databases">
        <authorList>
            <consortium name="Molecular Ecology Group"/>
        </authorList>
    </citation>
    <scope>NUCLEOTIDE SEQUENCE</scope>
    <source>
        <strain evidence="3">TBG_1078</strain>
    </source>
</reference>
<feature type="compositionally biased region" description="Basic and acidic residues" evidence="1">
    <location>
        <begin position="138"/>
        <end position="151"/>
    </location>
</feature>
<feature type="transmembrane region" description="Helical" evidence="2">
    <location>
        <begin position="36"/>
        <end position="57"/>
    </location>
</feature>